<evidence type="ECO:0000313" key="3">
    <source>
        <dbReference type="Proteomes" id="UP001234495"/>
    </source>
</evidence>
<evidence type="ECO:0008006" key="4">
    <source>
        <dbReference type="Google" id="ProtNLM"/>
    </source>
</evidence>
<dbReference type="Proteomes" id="UP001234495">
    <property type="component" value="Unassembled WGS sequence"/>
</dbReference>
<proteinExistence type="predicted"/>
<gene>
    <name evidence="2" type="ORF">J2S19_001603</name>
</gene>
<accession>A0ABT9ZDL3</accession>
<evidence type="ECO:0000313" key="2">
    <source>
        <dbReference type="EMBL" id="MDQ0230349.1"/>
    </source>
</evidence>
<keyword evidence="3" id="KW-1185">Reference proteome</keyword>
<comment type="caution">
    <text evidence="2">The sequence shown here is derived from an EMBL/GenBank/DDBJ whole genome shotgun (WGS) entry which is preliminary data.</text>
</comment>
<keyword evidence="1" id="KW-0732">Signal</keyword>
<feature type="chain" id="PRO_5047532566" description="DUF4878 domain-containing protein" evidence="1">
    <location>
        <begin position="24"/>
        <end position="253"/>
    </location>
</feature>
<protein>
    <recommendedName>
        <fullName evidence="4">DUF4878 domain-containing protein</fullName>
    </recommendedName>
</protein>
<dbReference type="EMBL" id="JAUSUD010000005">
    <property type="protein sequence ID" value="MDQ0230349.1"/>
    <property type="molecule type" value="Genomic_DNA"/>
</dbReference>
<organism evidence="2 3">
    <name type="scientific">Metabacillus malikii</name>
    <dbReference type="NCBI Taxonomy" id="1504265"/>
    <lineage>
        <taxon>Bacteria</taxon>
        <taxon>Bacillati</taxon>
        <taxon>Bacillota</taxon>
        <taxon>Bacilli</taxon>
        <taxon>Bacillales</taxon>
        <taxon>Bacillaceae</taxon>
        <taxon>Metabacillus</taxon>
    </lineage>
</organism>
<sequence>MVNKKTILTFLLLLLFLPFQVQAEGKDPVTIGTRNNALTAAVSYLGAMKECDEKAMDKYSVSITEQDRQKQGENCKKLLLEHAEVTDYIIVSNDLALVSTKLDYANKVVVQTSPIVKIEGKWKIVVGIEQQHPFTSVKETNPNIIEAINTYLESIKSANQKGIDTYGKQLSKDNQQTEGLLEGSESNSFQYQVDGVKMVANSVAIASIKTKVNEQIKEQKYVVYLEDSTWKVISDRYLVTASIPKSANPVKVE</sequence>
<name>A0ABT9ZDL3_9BACI</name>
<dbReference type="RefSeq" id="WP_307339487.1">
    <property type="nucleotide sequence ID" value="NZ_JAUSUD010000005.1"/>
</dbReference>
<feature type="signal peptide" evidence="1">
    <location>
        <begin position="1"/>
        <end position="23"/>
    </location>
</feature>
<reference evidence="2 3" key="1">
    <citation type="submission" date="2023-07" db="EMBL/GenBank/DDBJ databases">
        <title>Genomic Encyclopedia of Type Strains, Phase IV (KMG-IV): sequencing the most valuable type-strain genomes for metagenomic binning, comparative biology and taxonomic classification.</title>
        <authorList>
            <person name="Goeker M."/>
        </authorList>
    </citation>
    <scope>NUCLEOTIDE SEQUENCE [LARGE SCALE GENOMIC DNA]</scope>
    <source>
        <strain evidence="2 3">DSM 29005</strain>
    </source>
</reference>
<evidence type="ECO:0000256" key="1">
    <source>
        <dbReference type="SAM" id="SignalP"/>
    </source>
</evidence>